<comment type="caution">
    <text evidence="2">The sequence shown here is derived from an EMBL/GenBank/DDBJ whole genome shotgun (WGS) entry which is preliminary data.</text>
</comment>
<protein>
    <submittedName>
        <fullName evidence="2">Transcriptional regulator</fullName>
    </submittedName>
</protein>
<dbReference type="InterPro" id="IPR001387">
    <property type="entry name" value="Cro/C1-type_HTH"/>
</dbReference>
<keyword evidence="3" id="KW-1185">Reference proteome</keyword>
<dbReference type="PANTHER" id="PTHR40455">
    <property type="entry name" value="ANTITOXIN HIGA"/>
    <property type="match status" value="1"/>
</dbReference>
<dbReference type="InterPro" id="IPR039060">
    <property type="entry name" value="Antitox_HigA"/>
</dbReference>
<proteinExistence type="predicted"/>
<organism evidence="2 3">
    <name type="scientific">Pseudomonas quercus</name>
    <dbReference type="NCBI Taxonomy" id="2722792"/>
    <lineage>
        <taxon>Bacteria</taxon>
        <taxon>Pseudomonadati</taxon>
        <taxon>Pseudomonadota</taxon>
        <taxon>Gammaproteobacteria</taxon>
        <taxon>Pseudomonadales</taxon>
        <taxon>Pseudomonadaceae</taxon>
        <taxon>Pseudomonas</taxon>
    </lineage>
</organism>
<dbReference type="PANTHER" id="PTHR40455:SF1">
    <property type="entry name" value="ANTITOXIN HIGA"/>
    <property type="match status" value="1"/>
</dbReference>
<dbReference type="SUPFAM" id="SSF47413">
    <property type="entry name" value="lambda repressor-like DNA-binding domains"/>
    <property type="match status" value="1"/>
</dbReference>
<evidence type="ECO:0000313" key="2">
    <source>
        <dbReference type="EMBL" id="NJP00271.1"/>
    </source>
</evidence>
<dbReference type="InterPro" id="IPR010982">
    <property type="entry name" value="Lambda_DNA-bd_dom_sf"/>
</dbReference>
<reference evidence="2 3" key="1">
    <citation type="submission" date="2020-03" db="EMBL/GenBank/DDBJ databases">
        <authorList>
            <person name="Wang L."/>
            <person name="He N."/>
            <person name="Li Y."/>
            <person name="Fang Y."/>
            <person name="Zhang F."/>
        </authorList>
    </citation>
    <scope>NUCLEOTIDE SEQUENCE [LARGE SCALE GENOMIC DNA]</scope>
    <source>
        <strain evidence="3">hsmgli-8</strain>
    </source>
</reference>
<gene>
    <name evidence="2" type="ORF">HBH25_05290</name>
</gene>
<dbReference type="Proteomes" id="UP000746535">
    <property type="component" value="Unassembled WGS sequence"/>
</dbReference>
<sequence length="166" mass="18299">MKTSLKTIFVRESLEQIQALVEQLRGQYVHGIKGPADYKRATLLLDELTDGHILNRYEEQILVEVEEAILDYEQGDATFSRFSAEAQAAATPIQLLKDLMEIHTLSGSDLPEIGDKTAISKVLNGERPISHKKAFALAERFGIDPKAFVAAQVRASAKTSSIAVTM</sequence>
<evidence type="ECO:0000259" key="1">
    <source>
        <dbReference type="PROSITE" id="PS50943"/>
    </source>
</evidence>
<dbReference type="EMBL" id="JAAVJI010000002">
    <property type="protein sequence ID" value="NJP00271.1"/>
    <property type="molecule type" value="Genomic_DNA"/>
</dbReference>
<dbReference type="Gene3D" id="1.10.260.40">
    <property type="entry name" value="lambda repressor-like DNA-binding domains"/>
    <property type="match status" value="1"/>
</dbReference>
<name>A0ABX0YAB9_9PSED</name>
<dbReference type="PROSITE" id="PS50943">
    <property type="entry name" value="HTH_CROC1"/>
    <property type="match status" value="1"/>
</dbReference>
<feature type="domain" description="HTH cro/C1-type" evidence="1">
    <location>
        <begin position="115"/>
        <end position="148"/>
    </location>
</feature>
<accession>A0ABX0YAB9</accession>
<dbReference type="CDD" id="cd00093">
    <property type="entry name" value="HTH_XRE"/>
    <property type="match status" value="1"/>
</dbReference>
<evidence type="ECO:0000313" key="3">
    <source>
        <dbReference type="Proteomes" id="UP000746535"/>
    </source>
</evidence>